<organism evidence="9 10">
    <name type="scientific">Daphnia pulex</name>
    <name type="common">Water flea</name>
    <dbReference type="NCBI Taxonomy" id="6669"/>
    <lineage>
        <taxon>Eukaryota</taxon>
        <taxon>Metazoa</taxon>
        <taxon>Ecdysozoa</taxon>
        <taxon>Arthropoda</taxon>
        <taxon>Crustacea</taxon>
        <taxon>Branchiopoda</taxon>
        <taxon>Diplostraca</taxon>
        <taxon>Cladocera</taxon>
        <taxon>Anomopoda</taxon>
        <taxon>Daphniidae</taxon>
        <taxon>Daphnia</taxon>
    </lineage>
</organism>
<dbReference type="InterPro" id="IPR036249">
    <property type="entry name" value="Thioredoxin-like_sf"/>
</dbReference>
<reference evidence="9 10" key="1">
    <citation type="journal article" date="2011" name="Science">
        <title>The ecoresponsive genome of Daphnia pulex.</title>
        <authorList>
            <person name="Colbourne J.K."/>
            <person name="Pfrender M.E."/>
            <person name="Gilbert D."/>
            <person name="Thomas W.K."/>
            <person name="Tucker A."/>
            <person name="Oakley T.H."/>
            <person name="Tokishita S."/>
            <person name="Aerts A."/>
            <person name="Arnold G.J."/>
            <person name="Basu M.K."/>
            <person name="Bauer D.J."/>
            <person name="Caceres C.E."/>
            <person name="Carmel L."/>
            <person name="Casola C."/>
            <person name="Choi J.H."/>
            <person name="Detter J.C."/>
            <person name="Dong Q."/>
            <person name="Dusheyko S."/>
            <person name="Eads B.D."/>
            <person name="Frohlich T."/>
            <person name="Geiler-Samerotte K.A."/>
            <person name="Gerlach D."/>
            <person name="Hatcher P."/>
            <person name="Jogdeo S."/>
            <person name="Krijgsveld J."/>
            <person name="Kriventseva E.V."/>
            <person name="Kultz D."/>
            <person name="Laforsch C."/>
            <person name="Lindquist E."/>
            <person name="Lopez J."/>
            <person name="Manak J.R."/>
            <person name="Muller J."/>
            <person name="Pangilinan J."/>
            <person name="Patwardhan R.P."/>
            <person name="Pitluck S."/>
            <person name="Pritham E.J."/>
            <person name="Rechtsteiner A."/>
            <person name="Rho M."/>
            <person name="Rogozin I.B."/>
            <person name="Sakarya O."/>
            <person name="Salamov A."/>
            <person name="Schaack S."/>
            <person name="Shapiro H."/>
            <person name="Shiga Y."/>
            <person name="Skalitzky C."/>
            <person name="Smith Z."/>
            <person name="Souvorov A."/>
            <person name="Sung W."/>
            <person name="Tang Z."/>
            <person name="Tsuchiya D."/>
            <person name="Tu H."/>
            <person name="Vos H."/>
            <person name="Wang M."/>
            <person name="Wolf Y.I."/>
            <person name="Yamagata H."/>
            <person name="Yamada T."/>
            <person name="Ye Y."/>
            <person name="Shaw J.R."/>
            <person name="Andrews J."/>
            <person name="Crease T.J."/>
            <person name="Tang H."/>
            <person name="Lucas S.M."/>
            <person name="Robertson H.M."/>
            <person name="Bork P."/>
            <person name="Koonin E.V."/>
            <person name="Zdobnov E.M."/>
            <person name="Grigoriev I.V."/>
            <person name="Lynch M."/>
            <person name="Boore J.L."/>
        </authorList>
    </citation>
    <scope>NUCLEOTIDE SEQUENCE [LARGE SCALE GENOMIC DNA]</scope>
</reference>
<dbReference type="CDD" id="cd03013">
    <property type="entry name" value="PRX5_like"/>
    <property type="match status" value="1"/>
</dbReference>
<keyword evidence="3 7" id="KW-0575">Peroxidase</keyword>
<dbReference type="Proteomes" id="UP000000305">
    <property type="component" value="Unassembled WGS sequence"/>
</dbReference>
<dbReference type="PANTHER" id="PTHR10430:SF16">
    <property type="entry name" value="PEROXIREDOXIN-5, MITOCHONDRIAL"/>
    <property type="match status" value="1"/>
</dbReference>
<dbReference type="GO" id="GO:0005777">
    <property type="term" value="C:peroxisome"/>
    <property type="evidence" value="ECO:0000318"/>
    <property type="project" value="GO_Central"/>
</dbReference>
<dbReference type="PANTHER" id="PTHR10430">
    <property type="entry name" value="PEROXIREDOXIN"/>
    <property type="match status" value="1"/>
</dbReference>
<dbReference type="eggNOG" id="KOG0541">
    <property type="taxonomic scope" value="Eukaryota"/>
</dbReference>
<dbReference type="OrthoDB" id="1882547at2759"/>
<gene>
    <name evidence="9" type="ORF">DAPPUDRAFT_112201</name>
</gene>
<dbReference type="GO" id="GO:0005737">
    <property type="term" value="C:cytoplasm"/>
    <property type="evidence" value="ECO:0000318"/>
    <property type="project" value="GO_Central"/>
</dbReference>
<comment type="function">
    <text evidence="1">Thiol-specific peroxidase that catalyzes the reduction of hydrogen peroxide and organic hydroperoxides to water and alcohols, respectively. Plays a role in cell protection against oxidative stress by detoxifying peroxides and as sensor of hydrogen peroxide-mediated signaling events.</text>
</comment>
<comment type="similarity">
    <text evidence="2 7">Belongs to the peroxiredoxin family. Prx5 subfamily.</text>
</comment>
<dbReference type="GO" id="GO:0045454">
    <property type="term" value="P:cell redox homeostasis"/>
    <property type="evidence" value="ECO:0000318"/>
    <property type="project" value="GO_Central"/>
</dbReference>
<proteinExistence type="inferred from homology"/>
<sequence length="132" mass="14254">MALRSTLRSSILSKVPESLVGLNFTVFGRKELHLASTFNMPIKVIIVGVSGAFTPCCSKTHLPGYVSDFEKFKSKGIDEIVCVAVNDPYVMDAWGKDLNTNGKVRMLADTNGAFAKAANLEKDLSGTLGNVR</sequence>
<dbReference type="InParanoid" id="E9HBA1"/>
<keyword evidence="4 7" id="KW-0049">Antioxidant</keyword>
<dbReference type="Gene3D" id="3.40.30.10">
    <property type="entry name" value="Glutaredoxin"/>
    <property type="match status" value="1"/>
</dbReference>
<comment type="catalytic activity">
    <reaction evidence="7">
        <text>a hydroperoxide + [thioredoxin]-dithiol = an alcohol + [thioredoxin]-disulfide + H2O</text>
        <dbReference type="Rhea" id="RHEA:62620"/>
        <dbReference type="Rhea" id="RHEA-COMP:10698"/>
        <dbReference type="Rhea" id="RHEA-COMP:10700"/>
        <dbReference type="ChEBI" id="CHEBI:15377"/>
        <dbReference type="ChEBI" id="CHEBI:29950"/>
        <dbReference type="ChEBI" id="CHEBI:30879"/>
        <dbReference type="ChEBI" id="CHEBI:35924"/>
        <dbReference type="ChEBI" id="CHEBI:50058"/>
        <dbReference type="EC" id="1.11.1.24"/>
    </reaction>
</comment>
<evidence type="ECO:0000256" key="6">
    <source>
        <dbReference type="PIRSR" id="PIRSR637944-1"/>
    </source>
</evidence>
<dbReference type="InterPro" id="IPR037944">
    <property type="entry name" value="PRX5-like"/>
</dbReference>
<keyword evidence="10" id="KW-1185">Reference proteome</keyword>
<feature type="active site" description="Cysteine sulfenic acid (-SOH) intermediate" evidence="6">
    <location>
        <position position="57"/>
    </location>
</feature>
<dbReference type="SUPFAM" id="SSF52833">
    <property type="entry name" value="Thioredoxin-like"/>
    <property type="match status" value="1"/>
</dbReference>
<evidence type="ECO:0000256" key="2">
    <source>
        <dbReference type="ARBA" id="ARBA00010505"/>
    </source>
</evidence>
<evidence type="ECO:0000256" key="1">
    <source>
        <dbReference type="ARBA" id="ARBA00003330"/>
    </source>
</evidence>
<evidence type="ECO:0000313" key="10">
    <source>
        <dbReference type="Proteomes" id="UP000000305"/>
    </source>
</evidence>
<dbReference type="EC" id="1.11.1.24" evidence="7"/>
<evidence type="ECO:0000256" key="3">
    <source>
        <dbReference type="ARBA" id="ARBA00022559"/>
    </source>
</evidence>
<dbReference type="InterPro" id="IPR013740">
    <property type="entry name" value="Redoxin"/>
</dbReference>
<name>E9HBA1_DAPPU</name>
<dbReference type="Pfam" id="PF08534">
    <property type="entry name" value="Redoxin"/>
    <property type="match status" value="1"/>
</dbReference>
<dbReference type="PhylomeDB" id="E9HBA1"/>
<dbReference type="GO" id="GO:0034599">
    <property type="term" value="P:cellular response to oxidative stress"/>
    <property type="evidence" value="ECO:0000318"/>
    <property type="project" value="GO_Central"/>
</dbReference>
<dbReference type="EMBL" id="GL732615">
    <property type="protein sequence ID" value="EFX70934.1"/>
    <property type="molecule type" value="Genomic_DNA"/>
</dbReference>
<dbReference type="GO" id="GO:0042744">
    <property type="term" value="P:hydrogen peroxide catabolic process"/>
    <property type="evidence" value="ECO:0000318"/>
    <property type="project" value="GO_Central"/>
</dbReference>
<accession>E9HBA1</accession>
<evidence type="ECO:0000259" key="8">
    <source>
        <dbReference type="Pfam" id="PF08534"/>
    </source>
</evidence>
<evidence type="ECO:0000256" key="4">
    <source>
        <dbReference type="ARBA" id="ARBA00022862"/>
    </source>
</evidence>
<dbReference type="GO" id="GO:0008379">
    <property type="term" value="F:thioredoxin peroxidase activity"/>
    <property type="evidence" value="ECO:0000318"/>
    <property type="project" value="GO_Central"/>
</dbReference>
<keyword evidence="5 7" id="KW-0560">Oxidoreductase</keyword>
<dbReference type="GO" id="GO:0005739">
    <property type="term" value="C:mitochondrion"/>
    <property type="evidence" value="ECO:0000318"/>
    <property type="project" value="GO_Central"/>
</dbReference>
<dbReference type="HOGENOM" id="CLU_1919183_0_0_1"/>
<evidence type="ECO:0000256" key="5">
    <source>
        <dbReference type="ARBA" id="ARBA00023002"/>
    </source>
</evidence>
<feature type="domain" description="Redoxin" evidence="8">
    <location>
        <begin position="43"/>
        <end position="124"/>
    </location>
</feature>
<dbReference type="AlphaFoldDB" id="E9HBA1"/>
<dbReference type="STRING" id="6669.E9HBA1"/>
<evidence type="ECO:0000313" key="9">
    <source>
        <dbReference type="EMBL" id="EFX70934.1"/>
    </source>
</evidence>
<keyword evidence="7" id="KW-0676">Redox-active center</keyword>
<protein>
    <recommendedName>
        <fullName evidence="7">Peroxiredoxin-5</fullName>
        <ecNumber evidence="7">1.11.1.24</ecNumber>
    </recommendedName>
</protein>
<dbReference type="KEGG" id="dpx:DAPPUDRAFT_112201"/>
<evidence type="ECO:0000256" key="7">
    <source>
        <dbReference type="RuleBase" id="RU366011"/>
    </source>
</evidence>